<name>A0A0H3A8K1_NITV4</name>
<dbReference type="KEGG" id="dvl:Dvul_1566"/>
<dbReference type="EMBL" id="CP000527">
    <property type="protein sequence ID" value="ABM28583.1"/>
    <property type="molecule type" value="Genomic_DNA"/>
</dbReference>
<dbReference type="RefSeq" id="WP_011792347.1">
    <property type="nucleotide sequence ID" value="NC_008751.1"/>
</dbReference>
<dbReference type="Proteomes" id="UP000009173">
    <property type="component" value="Chromosome"/>
</dbReference>
<dbReference type="HOGENOM" id="CLU_203097_0_0_7"/>
<accession>A0A0H3A8K1</accession>
<dbReference type="NCBIfam" id="NF041197">
    <property type="entry name" value="CxxC_Se_CxxC"/>
    <property type="match status" value="1"/>
</dbReference>
<dbReference type="AlphaFoldDB" id="A0A0H3A8K1"/>
<proteinExistence type="predicted"/>
<gene>
    <name evidence="1" type="ordered locus">Dvul_1566</name>
</gene>
<evidence type="ECO:0000313" key="2">
    <source>
        <dbReference type="Proteomes" id="UP000009173"/>
    </source>
</evidence>
<evidence type="ECO:0000313" key="1">
    <source>
        <dbReference type="EMBL" id="ABM28583.1"/>
    </source>
</evidence>
<reference evidence="2" key="1">
    <citation type="journal article" date="2009" name="Environ. Microbiol.">
        <title>Contribution of mobile genetic elements to Desulfovibrio vulgaris genome plasticity.</title>
        <authorList>
            <person name="Walker C.B."/>
            <person name="Stolyar S."/>
            <person name="Chivian D."/>
            <person name="Pinel N."/>
            <person name="Gabster J.A."/>
            <person name="Dehal P.S."/>
            <person name="He Z."/>
            <person name="Yang Z.K."/>
            <person name="Yen H.C."/>
            <person name="Zhou J."/>
            <person name="Wall J.D."/>
            <person name="Hazen T.C."/>
            <person name="Arkin A.P."/>
            <person name="Stahl D.A."/>
        </authorList>
    </citation>
    <scope>NUCLEOTIDE SEQUENCE [LARGE SCALE GENOMIC DNA]</scope>
    <source>
        <strain evidence="2">DP4</strain>
    </source>
</reference>
<organism evidence="1 2">
    <name type="scientific">Nitratidesulfovibrio vulgaris (strain DP4)</name>
    <name type="common">Desulfovibrio vulgaris</name>
    <dbReference type="NCBI Taxonomy" id="391774"/>
    <lineage>
        <taxon>Bacteria</taxon>
        <taxon>Pseudomonadati</taxon>
        <taxon>Thermodesulfobacteriota</taxon>
        <taxon>Desulfovibrionia</taxon>
        <taxon>Desulfovibrionales</taxon>
        <taxon>Desulfovibrionaceae</taxon>
        <taxon>Nitratidesulfovibrio</taxon>
    </lineage>
</organism>
<protein>
    <submittedName>
        <fullName evidence="1">Uncharacterized protein</fullName>
    </submittedName>
</protein>
<sequence length="70" mass="8250">MWGTTFNRSRSEQTTVPCHACGAQLKIQRSCHEVFMRCESCDRIYDISDYIPEMDDAMERFMEGVYCDRV</sequence>